<dbReference type="InterPro" id="IPR035240">
    <property type="entry name" value="SprT_Zn_ribbon"/>
</dbReference>
<feature type="binding site" evidence="4">
    <location>
        <position position="67"/>
    </location>
    <ligand>
        <name>Zn(2+)</name>
        <dbReference type="ChEBI" id="CHEBI:29105"/>
    </ligand>
</feature>
<dbReference type="Proteomes" id="UP000441354">
    <property type="component" value="Unassembled WGS sequence"/>
</dbReference>
<evidence type="ECO:0000256" key="2">
    <source>
        <dbReference type="ARBA" id="ARBA00022723"/>
    </source>
</evidence>
<evidence type="ECO:0000313" key="7">
    <source>
        <dbReference type="Proteomes" id="UP000441354"/>
    </source>
</evidence>
<gene>
    <name evidence="6" type="ORF">F7732_18040</name>
</gene>
<reference evidence="6 7" key="1">
    <citation type="journal article" date="2014" name="Arch. Microbiol.">
        <title>Bacillus mesophilum sp. nov., strain IITR-54T, a novel 4-chlorobiphenyl dechlorinating bacterium.</title>
        <authorList>
            <person name="Manickam N."/>
            <person name="Singh N.K."/>
            <person name="Bajaj A."/>
            <person name="Kumar R.M."/>
            <person name="Kaur G."/>
            <person name="Kaur N."/>
            <person name="Bala M."/>
            <person name="Kumar A."/>
            <person name="Mayilraj S."/>
        </authorList>
    </citation>
    <scope>NUCLEOTIDE SEQUENCE [LARGE SCALE GENOMIC DNA]</scope>
    <source>
        <strain evidence="6 7">IITR-54</strain>
    </source>
</reference>
<evidence type="ECO:0000256" key="3">
    <source>
        <dbReference type="ARBA" id="ARBA00022833"/>
    </source>
</evidence>
<evidence type="ECO:0000313" key="6">
    <source>
        <dbReference type="EMBL" id="KAB2330550.1"/>
    </source>
</evidence>
<protein>
    <recommendedName>
        <fullName evidence="4">Protein SprT-like</fullName>
    </recommendedName>
</protein>
<keyword evidence="3 4" id="KW-0862">Zinc</keyword>
<comment type="cofactor">
    <cofactor evidence="4">
        <name>Zn(2+)</name>
        <dbReference type="ChEBI" id="CHEBI:29105"/>
    </cofactor>
    <text evidence="4">Binds 1 zinc ion.</text>
</comment>
<keyword evidence="7" id="KW-1185">Reference proteome</keyword>
<sequence>MEQAELQKLVETISLESFQKPFRHKAFFNNRLRTTGGRYMLRDHRIELNKKYLEQFGVEELIGIIKHELCHYHLHLEGKGYKHRDQDFRALMKKVGAPRFCSTLPMHTSKSRKQVLYRCKNCGHLYERRRKIDTRKYVCGKCKGKLGFVKETTLIEQ</sequence>
<proteinExistence type="inferred from homology"/>
<dbReference type="RefSeq" id="WP_151575485.1">
    <property type="nucleotide sequence ID" value="NZ_WBOT01000007.1"/>
</dbReference>
<comment type="similarity">
    <text evidence="4">Belongs to the SprT family.</text>
</comment>
<dbReference type="EMBL" id="WBOT01000007">
    <property type="protein sequence ID" value="KAB2330550.1"/>
    <property type="molecule type" value="Genomic_DNA"/>
</dbReference>
<name>A0A7V7RJ14_9BACI</name>
<feature type="binding site" evidence="4">
    <location>
        <position position="71"/>
    </location>
    <ligand>
        <name>Zn(2+)</name>
        <dbReference type="ChEBI" id="CHEBI:29105"/>
    </ligand>
</feature>
<dbReference type="OrthoDB" id="9799909at2"/>
<feature type="domain" description="SprT-like" evidence="5">
    <location>
        <begin position="4"/>
        <end position="149"/>
    </location>
</feature>
<dbReference type="InterPro" id="IPR023524">
    <property type="entry name" value="Uncharacterised_SprT-like"/>
</dbReference>
<dbReference type="SMART" id="SM00731">
    <property type="entry name" value="SprT"/>
    <property type="match status" value="1"/>
</dbReference>
<dbReference type="Pfam" id="PF10263">
    <property type="entry name" value="SprT-like"/>
    <property type="match status" value="1"/>
</dbReference>
<accession>A0A7V7RJ14</accession>
<dbReference type="InterPro" id="IPR006640">
    <property type="entry name" value="SprT-like_domain"/>
</dbReference>
<dbReference type="GO" id="GO:0006950">
    <property type="term" value="P:response to stress"/>
    <property type="evidence" value="ECO:0007669"/>
    <property type="project" value="UniProtKB-ARBA"/>
</dbReference>
<comment type="caution">
    <text evidence="6">The sequence shown here is derived from an EMBL/GenBank/DDBJ whole genome shotgun (WGS) entry which is preliminary data.</text>
</comment>
<dbReference type="GO" id="GO:0008270">
    <property type="term" value="F:zinc ion binding"/>
    <property type="evidence" value="ECO:0007669"/>
    <property type="project" value="UniProtKB-UniRule"/>
</dbReference>
<evidence type="ECO:0000256" key="4">
    <source>
        <dbReference type="HAMAP-Rule" id="MF_00745"/>
    </source>
</evidence>
<dbReference type="AlphaFoldDB" id="A0A7V7RJ14"/>
<keyword evidence="1 4" id="KW-0963">Cytoplasm</keyword>
<dbReference type="HAMAP" id="MF_00745">
    <property type="entry name" value="SprT_like"/>
    <property type="match status" value="1"/>
</dbReference>
<dbReference type="Pfam" id="PF17283">
    <property type="entry name" value="Zn_ribbon_SprT"/>
    <property type="match status" value="1"/>
</dbReference>
<dbReference type="NCBIfam" id="NF003339">
    <property type="entry name" value="PRK04351.1"/>
    <property type="match status" value="1"/>
</dbReference>
<evidence type="ECO:0000256" key="1">
    <source>
        <dbReference type="ARBA" id="ARBA00022490"/>
    </source>
</evidence>
<organism evidence="6 7">
    <name type="scientific">Bacillus mesophilum</name>
    <dbReference type="NCBI Taxonomy" id="1071718"/>
    <lineage>
        <taxon>Bacteria</taxon>
        <taxon>Bacillati</taxon>
        <taxon>Bacillota</taxon>
        <taxon>Bacilli</taxon>
        <taxon>Bacillales</taxon>
        <taxon>Bacillaceae</taxon>
        <taxon>Bacillus</taxon>
    </lineage>
</organism>
<feature type="active site" evidence="4">
    <location>
        <position position="68"/>
    </location>
</feature>
<evidence type="ECO:0000259" key="5">
    <source>
        <dbReference type="SMART" id="SM00731"/>
    </source>
</evidence>
<keyword evidence="2 4" id="KW-0479">Metal-binding</keyword>
<comment type="subcellular location">
    <subcellularLocation>
        <location evidence="4">Cytoplasm</location>
    </subcellularLocation>
</comment>
<dbReference type="GO" id="GO:0005737">
    <property type="term" value="C:cytoplasm"/>
    <property type="evidence" value="ECO:0007669"/>
    <property type="project" value="UniProtKB-SubCell"/>
</dbReference>